<comment type="caution">
    <text evidence="7">The sequence shown here is derived from an EMBL/GenBank/DDBJ whole genome shotgun (WGS) entry which is preliminary data.</text>
</comment>
<evidence type="ECO:0000256" key="4">
    <source>
        <dbReference type="ARBA" id="ARBA00023125"/>
    </source>
</evidence>
<accession>A0A7W8QK47</accession>
<dbReference type="Proteomes" id="UP000572635">
    <property type="component" value="Unassembled WGS sequence"/>
</dbReference>
<dbReference type="Gene3D" id="1.10.10.10">
    <property type="entry name" value="Winged helix-like DNA-binding domain superfamily/Winged helix DNA-binding domain"/>
    <property type="match status" value="1"/>
</dbReference>
<dbReference type="CDD" id="cd07377">
    <property type="entry name" value="WHTH_GntR"/>
    <property type="match status" value="1"/>
</dbReference>
<proteinExistence type="inferred from homology"/>
<dbReference type="PROSITE" id="PS50949">
    <property type="entry name" value="HTH_GNTR"/>
    <property type="match status" value="1"/>
</dbReference>
<dbReference type="InterPro" id="IPR004839">
    <property type="entry name" value="Aminotransferase_I/II_large"/>
</dbReference>
<dbReference type="InterPro" id="IPR015424">
    <property type="entry name" value="PyrdxlP-dep_Trfase"/>
</dbReference>
<dbReference type="GO" id="GO:0003677">
    <property type="term" value="F:DNA binding"/>
    <property type="evidence" value="ECO:0007669"/>
    <property type="project" value="UniProtKB-KW"/>
</dbReference>
<evidence type="ECO:0000313" key="8">
    <source>
        <dbReference type="Proteomes" id="UP000572635"/>
    </source>
</evidence>
<protein>
    <submittedName>
        <fullName evidence="7">DNA-binding transcriptional MocR family regulator</fullName>
    </submittedName>
</protein>
<gene>
    <name evidence="7" type="ORF">HDA36_001334</name>
</gene>
<dbReference type="SMART" id="SM00345">
    <property type="entry name" value="HTH_GNTR"/>
    <property type="match status" value="1"/>
</dbReference>
<feature type="domain" description="HTH gntR-type" evidence="6">
    <location>
        <begin position="23"/>
        <end position="91"/>
    </location>
</feature>
<dbReference type="Pfam" id="PF00155">
    <property type="entry name" value="Aminotran_1_2"/>
    <property type="match status" value="1"/>
</dbReference>
<dbReference type="CDD" id="cd00609">
    <property type="entry name" value="AAT_like"/>
    <property type="match status" value="1"/>
</dbReference>
<dbReference type="InterPro" id="IPR000524">
    <property type="entry name" value="Tscrpt_reg_HTH_GntR"/>
</dbReference>
<keyword evidence="4 7" id="KW-0238">DNA-binding</keyword>
<dbReference type="SUPFAM" id="SSF53383">
    <property type="entry name" value="PLP-dependent transferases"/>
    <property type="match status" value="1"/>
</dbReference>
<dbReference type="EMBL" id="JACHDB010000001">
    <property type="protein sequence ID" value="MBB5431250.1"/>
    <property type="molecule type" value="Genomic_DNA"/>
</dbReference>
<reference evidence="7 8" key="1">
    <citation type="submission" date="2020-08" db="EMBL/GenBank/DDBJ databases">
        <title>Sequencing the genomes of 1000 actinobacteria strains.</title>
        <authorList>
            <person name="Klenk H.-P."/>
        </authorList>
    </citation>
    <scope>NUCLEOTIDE SEQUENCE [LARGE SCALE GENOMIC DNA]</scope>
    <source>
        <strain evidence="7 8">DSM 44551</strain>
    </source>
</reference>
<keyword evidence="3" id="KW-0805">Transcription regulation</keyword>
<name>A0A7W8QK47_9ACTN</name>
<comment type="similarity">
    <text evidence="1">In the C-terminal section; belongs to the class-I pyridoxal-phosphate-dependent aminotransferase family.</text>
</comment>
<evidence type="ECO:0000256" key="2">
    <source>
        <dbReference type="ARBA" id="ARBA00022898"/>
    </source>
</evidence>
<keyword evidence="8" id="KW-1185">Reference proteome</keyword>
<organism evidence="7 8">
    <name type="scientific">Nocardiopsis composta</name>
    <dbReference type="NCBI Taxonomy" id="157465"/>
    <lineage>
        <taxon>Bacteria</taxon>
        <taxon>Bacillati</taxon>
        <taxon>Actinomycetota</taxon>
        <taxon>Actinomycetes</taxon>
        <taxon>Streptosporangiales</taxon>
        <taxon>Nocardiopsidaceae</taxon>
        <taxon>Nocardiopsis</taxon>
    </lineage>
</organism>
<evidence type="ECO:0000256" key="3">
    <source>
        <dbReference type="ARBA" id="ARBA00023015"/>
    </source>
</evidence>
<evidence type="ECO:0000256" key="5">
    <source>
        <dbReference type="ARBA" id="ARBA00023163"/>
    </source>
</evidence>
<evidence type="ECO:0000256" key="1">
    <source>
        <dbReference type="ARBA" id="ARBA00005384"/>
    </source>
</evidence>
<evidence type="ECO:0000313" key="7">
    <source>
        <dbReference type="EMBL" id="MBB5431250.1"/>
    </source>
</evidence>
<dbReference type="InterPro" id="IPR015421">
    <property type="entry name" value="PyrdxlP-dep_Trfase_major"/>
</dbReference>
<dbReference type="InterPro" id="IPR051446">
    <property type="entry name" value="HTH_trans_reg/aminotransferase"/>
</dbReference>
<keyword evidence="2" id="KW-0663">Pyridoxal phosphate</keyword>
<evidence type="ECO:0000259" key="6">
    <source>
        <dbReference type="PROSITE" id="PS50949"/>
    </source>
</evidence>
<dbReference type="Gene3D" id="3.40.640.10">
    <property type="entry name" value="Type I PLP-dependent aspartate aminotransferase-like (Major domain)"/>
    <property type="match status" value="1"/>
</dbReference>
<dbReference type="RefSeq" id="WP_184390645.1">
    <property type="nucleotide sequence ID" value="NZ_BAAAJD010000007.1"/>
</dbReference>
<dbReference type="PANTHER" id="PTHR46577">
    <property type="entry name" value="HTH-TYPE TRANSCRIPTIONAL REGULATORY PROTEIN GABR"/>
    <property type="match status" value="1"/>
</dbReference>
<dbReference type="InterPro" id="IPR036388">
    <property type="entry name" value="WH-like_DNA-bd_sf"/>
</dbReference>
<keyword evidence="5" id="KW-0804">Transcription</keyword>
<dbReference type="SUPFAM" id="SSF46785">
    <property type="entry name" value="Winged helix' DNA-binding domain"/>
    <property type="match status" value="1"/>
</dbReference>
<sequence>MRTRRIRAQELAALLGYWSAGRGPLYLLLAGRLRRLVDEGALPTGTGLPPDRALAAALAVGRTTVVEAYEVLRREGRIERRQGSGTRVAAAVPVPSAGAEDTTNPSFLQLLDPPAGTIVLSCAAPERPPPEVALAYASIHLDEGLGLGYRPAGLPRLREALAERYRAAGVPTSPSQILVTTGGQQALSLLTELLVAPGDDVLVEAPTYSGALDLFRKAGAVLRPVARGSAELDVGEAVRVMEERRPSLAYVVANHHNPTGAVLAPLAARRLVEAAEAAGVPLIDDGVTADLALHDRPVPRPLAGYGEVISVGSLSKVVWGGMRVGWLRAREELVTRLARLKAVHDLGSDVPSQLAAVRILDDYEAVRARRAKELSARHDLLRAELARTLPSWDFPPVEGGQTLWVRLPRGDAAAFAQVAIRHGVALLPGGAIDASGGGSDHLRLPFTGTPERIQESVRRLAEAWKAYDASPRPSSGSVALSAVVV</sequence>
<dbReference type="GO" id="GO:0030170">
    <property type="term" value="F:pyridoxal phosphate binding"/>
    <property type="evidence" value="ECO:0007669"/>
    <property type="project" value="InterPro"/>
</dbReference>
<dbReference type="AlphaFoldDB" id="A0A7W8QK47"/>
<dbReference type="Pfam" id="PF00392">
    <property type="entry name" value="GntR"/>
    <property type="match status" value="1"/>
</dbReference>
<dbReference type="PANTHER" id="PTHR46577:SF1">
    <property type="entry name" value="HTH-TYPE TRANSCRIPTIONAL REGULATORY PROTEIN GABR"/>
    <property type="match status" value="1"/>
</dbReference>
<dbReference type="InterPro" id="IPR036390">
    <property type="entry name" value="WH_DNA-bd_sf"/>
</dbReference>
<dbReference type="GO" id="GO:0003700">
    <property type="term" value="F:DNA-binding transcription factor activity"/>
    <property type="evidence" value="ECO:0007669"/>
    <property type="project" value="InterPro"/>
</dbReference>